<sequence>MTTDRASLLAGQAELADRSRGLLDRKRTLSLDVASGKQSAAQELGNVLREIDQVTRDRGVLASALEELESRQEAERLAQRIASLDRDLSAAHRSIRAVPEAYLTALRAGVAFQHALATLATAASEAAHAEAVVAADPRAVVHSPSINVAPSINALLDAILQGTAYQPERADAVIEALRRPDGVETLEVQMEAQVATALRKVQEGAERKRKAIRQ</sequence>
<proteinExistence type="predicted"/>
<organism evidence="1 2">
    <name type="scientific">Lysobacter arenosi</name>
    <dbReference type="NCBI Taxonomy" id="2795387"/>
    <lineage>
        <taxon>Bacteria</taxon>
        <taxon>Pseudomonadati</taxon>
        <taxon>Pseudomonadota</taxon>
        <taxon>Gammaproteobacteria</taxon>
        <taxon>Lysobacterales</taxon>
        <taxon>Lysobacteraceae</taxon>
        <taxon>Lysobacter</taxon>
    </lineage>
</organism>
<keyword evidence="2" id="KW-1185">Reference proteome</keyword>
<evidence type="ECO:0000313" key="1">
    <source>
        <dbReference type="EMBL" id="QSX75742.1"/>
    </source>
</evidence>
<reference evidence="1 2" key="1">
    <citation type="submission" date="2021-02" db="EMBL/GenBank/DDBJ databases">
        <title>Lysobacter arenosi sp. nov., isolated from soil of gangwondo yeongwol, south Korea.</title>
        <authorList>
            <person name="Kim K.R."/>
            <person name="Kim K.H."/>
            <person name="Jeon C.O."/>
        </authorList>
    </citation>
    <scope>NUCLEOTIDE SEQUENCE [LARGE SCALE GENOMIC DNA]</scope>
    <source>
        <strain evidence="1 2">R7</strain>
    </source>
</reference>
<evidence type="ECO:0000313" key="2">
    <source>
        <dbReference type="Proteomes" id="UP000663400"/>
    </source>
</evidence>
<gene>
    <name evidence="1" type="ORF">HIV01_004245</name>
</gene>
<dbReference type="RefSeq" id="WP_200605099.1">
    <property type="nucleotide sequence ID" value="NZ_CP071517.1"/>
</dbReference>
<dbReference type="Proteomes" id="UP000663400">
    <property type="component" value="Chromosome"/>
</dbReference>
<dbReference type="EMBL" id="CP071517">
    <property type="protein sequence ID" value="QSX75742.1"/>
    <property type="molecule type" value="Genomic_DNA"/>
</dbReference>
<name>A0ABX7RC57_9GAMM</name>
<accession>A0ABX7RC57</accession>
<protein>
    <submittedName>
        <fullName evidence="1">Uncharacterized protein</fullName>
    </submittedName>
</protein>